<evidence type="ECO:0000256" key="4">
    <source>
        <dbReference type="ARBA" id="ARBA00022989"/>
    </source>
</evidence>
<keyword evidence="7" id="KW-0479">Metal-binding</keyword>
<keyword evidence="3 9" id="KW-0812">Transmembrane</keyword>
<dbReference type="Gene3D" id="3.30.450.20">
    <property type="entry name" value="PAS domain"/>
    <property type="match status" value="1"/>
</dbReference>
<dbReference type="InterPro" id="IPR014528">
    <property type="entry name" value="GdpP/PdeA"/>
</dbReference>
<organism evidence="11 12">
    <name type="scientific">Amedibacterium intestinale</name>
    <dbReference type="NCBI Taxonomy" id="2583452"/>
    <lineage>
        <taxon>Bacteria</taxon>
        <taxon>Bacillati</taxon>
        <taxon>Bacillota</taxon>
        <taxon>Erysipelotrichia</taxon>
        <taxon>Erysipelotrichales</taxon>
        <taxon>Erysipelotrichaceae</taxon>
        <taxon>Amedibacterium</taxon>
    </lineage>
</organism>
<name>A0A6N4THT6_9FIRM</name>
<dbReference type="Pfam" id="PF24898">
    <property type="entry name" value="GGDEF_GdpP"/>
    <property type="match status" value="1"/>
</dbReference>
<dbReference type="InterPro" id="IPR049553">
    <property type="entry name" value="GdpP-like_PAS"/>
</dbReference>
<sequence>MDRLENFKIQIALVIFAQIVALLALFIADFDGVRILPMIILVVFNISIVIWIVWRFQSDRKESDINISHILGHDAKDALSYGEIGIITYDEQYNATWINDFLEERHIDIVGKKLTSWISQISDLFRGEVDSIVAKDNDRFYEILRKEGGQVLFVKDITEVKTLKDRFEADGVVVGLLQLDNYMEIQQYEDEAKMAQINTSVRQPLVEWAGQYGMFIRRLRSDRFLVLLNERILSEVIKDRFSILNIVRKNAEEIDASITLSMSFARGTDDYQLLDTMVNDLLELAQSRGGDQAAVKKFGESVKYFGGNSEAREKRSKVRVRVMAQAVSEAIIESKRVFVVGHKEMDFDCMGAALCMSRMAAAYGKEVYVVSKSGGIESQLKEAFDSFYDDLNGRHRFLEDGEASRMIKDEDLLIVVDHNNPNQTGAPLTLDNANRIIVIDHHRRSEDFVGNPILVYVETSASSTCELAAEFLPYQTNTVQLSEIEATFMYLGILVDTNRFRQRTGSRTFEAAAYLKNHGVDPLKAENMLKEDYRSFAAKTNIMKYASMYKDNMIIAAVDERYQMSRTLMSQVADSLLEIKGIEASFVLAKTDAESVAASSRSKGVINVQRIMEMMHGGGHFGAAALQRKNTSVEAVKKELQETIDAYLEEIKEENTDESDSVK</sequence>
<protein>
    <recommendedName>
        <fullName evidence="6">Cyclic-di-AMP phosphodiesterase</fullName>
        <ecNumber evidence="6">3.1.4.-</ecNumber>
    </recommendedName>
</protein>
<evidence type="ECO:0000256" key="8">
    <source>
        <dbReference type="SAM" id="Coils"/>
    </source>
</evidence>
<keyword evidence="2 6" id="KW-1003">Cell membrane</keyword>
<comment type="function">
    <text evidence="6">Has phosphodiesterase (PDE) activity against cyclic-di-AMP (c-di-AMP).</text>
</comment>
<feature type="binding site" evidence="7">
    <location>
        <position position="417"/>
    </location>
    <ligand>
        <name>Mn(2+)</name>
        <dbReference type="ChEBI" id="CHEBI:29035"/>
        <label>1</label>
    </ligand>
</feature>
<comment type="catalytic activity">
    <reaction evidence="6">
        <text>3',3'-c-di-AMP + H2O = 5'-O-phosphonoadenylyl-(3'-&gt;5')-adenosine + H(+)</text>
        <dbReference type="Rhea" id="RHEA:54420"/>
        <dbReference type="ChEBI" id="CHEBI:15377"/>
        <dbReference type="ChEBI" id="CHEBI:15378"/>
        <dbReference type="ChEBI" id="CHEBI:71500"/>
        <dbReference type="ChEBI" id="CHEBI:138171"/>
    </reaction>
</comment>
<evidence type="ECO:0000313" key="12">
    <source>
        <dbReference type="Proteomes" id="UP000464754"/>
    </source>
</evidence>
<comment type="cofactor">
    <cofactor evidence="7">
        <name>Mn(2+)</name>
        <dbReference type="ChEBI" id="CHEBI:29035"/>
    </cofactor>
    <text evidence="7">For phosphodiesterase activity, probably binds 2 Mn(2+) per subunit.</text>
</comment>
<evidence type="ECO:0000256" key="7">
    <source>
        <dbReference type="PIRSR" id="PIRSR026583-50"/>
    </source>
</evidence>
<keyword evidence="12" id="KW-1185">Reference proteome</keyword>
<feature type="transmembrane region" description="Helical" evidence="9">
    <location>
        <begin position="34"/>
        <end position="54"/>
    </location>
</feature>
<feature type="binding site" evidence="7">
    <location>
        <position position="342"/>
    </location>
    <ligand>
        <name>Mn(2+)</name>
        <dbReference type="ChEBI" id="CHEBI:29035"/>
        <label>1</label>
    </ligand>
</feature>
<evidence type="ECO:0000256" key="1">
    <source>
        <dbReference type="ARBA" id="ARBA00004651"/>
    </source>
</evidence>
<keyword evidence="6" id="KW-0378">Hydrolase</keyword>
<dbReference type="EMBL" id="AP019695">
    <property type="protein sequence ID" value="BBK22776.1"/>
    <property type="molecule type" value="Genomic_DNA"/>
</dbReference>
<dbReference type="GO" id="GO:0003676">
    <property type="term" value="F:nucleic acid binding"/>
    <property type="evidence" value="ECO:0007669"/>
    <property type="project" value="UniProtKB-UniRule"/>
</dbReference>
<dbReference type="InterPro" id="IPR003156">
    <property type="entry name" value="DHHA1_dom"/>
</dbReference>
<dbReference type="GO" id="GO:0016787">
    <property type="term" value="F:hydrolase activity"/>
    <property type="evidence" value="ECO:0007669"/>
    <property type="project" value="UniProtKB-UniRule"/>
</dbReference>
<feature type="binding site" evidence="7">
    <location>
        <position position="441"/>
    </location>
    <ligand>
        <name>Mn(2+)</name>
        <dbReference type="ChEBI" id="CHEBI:29035"/>
        <label>2</label>
    </ligand>
</feature>
<dbReference type="EC" id="3.1.4.-" evidence="6"/>
<keyword evidence="7" id="KW-0464">Manganese</keyword>
<dbReference type="InterPro" id="IPR051319">
    <property type="entry name" value="Oligoribo/pAp-PDE_c-di-AMP_PDE"/>
</dbReference>
<dbReference type="PROSITE" id="PS50887">
    <property type="entry name" value="GGDEF"/>
    <property type="match status" value="1"/>
</dbReference>
<dbReference type="InterPro" id="IPR038763">
    <property type="entry name" value="DHH_sf"/>
</dbReference>
<evidence type="ECO:0000256" key="2">
    <source>
        <dbReference type="ARBA" id="ARBA00022475"/>
    </source>
</evidence>
<dbReference type="InterPro" id="IPR001667">
    <property type="entry name" value="DDH_dom"/>
</dbReference>
<comment type="similarity">
    <text evidence="6">Belongs to the GdpP/PdeA phosphodiesterase family.</text>
</comment>
<dbReference type="PIRSF" id="PIRSF026583">
    <property type="entry name" value="YybT"/>
    <property type="match status" value="1"/>
</dbReference>
<dbReference type="Pfam" id="PF02272">
    <property type="entry name" value="DHHA1"/>
    <property type="match status" value="1"/>
</dbReference>
<dbReference type="PANTHER" id="PTHR47618">
    <property type="entry name" value="BIFUNCTIONAL OLIGORIBONUCLEASE AND PAP PHOSPHATASE NRNA"/>
    <property type="match status" value="1"/>
</dbReference>
<dbReference type="Proteomes" id="UP000464754">
    <property type="component" value="Chromosome"/>
</dbReference>
<gene>
    <name evidence="11" type="ORF">Aargi30884_16790</name>
</gene>
<dbReference type="FunFam" id="3.90.1640.10:FF:000002">
    <property type="entry name" value="Cyclic-di-AMP phosphodiesterase"/>
    <property type="match status" value="1"/>
</dbReference>
<feature type="binding site" evidence="7">
    <location>
        <position position="496"/>
    </location>
    <ligand>
        <name>Mn(2+)</name>
        <dbReference type="ChEBI" id="CHEBI:29035"/>
        <label>2</label>
    </ligand>
</feature>
<dbReference type="PANTHER" id="PTHR47618:SF2">
    <property type="entry name" value="CYCLIC-DI-AMP PHOSPHODIESTERASE GDPP"/>
    <property type="match status" value="1"/>
</dbReference>
<keyword evidence="8" id="KW-0175">Coiled coil</keyword>
<feature type="binding site" evidence="7">
    <location>
        <position position="417"/>
    </location>
    <ligand>
        <name>Mn(2+)</name>
        <dbReference type="ChEBI" id="CHEBI:29035"/>
        <label>2</label>
    </ligand>
</feature>
<evidence type="ECO:0000313" key="11">
    <source>
        <dbReference type="EMBL" id="BBK22776.1"/>
    </source>
</evidence>
<feature type="coiled-coil region" evidence="8">
    <location>
        <begin position="623"/>
        <end position="657"/>
    </location>
</feature>
<feature type="domain" description="GGDEF" evidence="10">
    <location>
        <begin position="170"/>
        <end position="298"/>
    </location>
</feature>
<dbReference type="GO" id="GO:0005886">
    <property type="term" value="C:plasma membrane"/>
    <property type="evidence" value="ECO:0007669"/>
    <property type="project" value="UniProtKB-SubCell"/>
</dbReference>
<dbReference type="AlphaFoldDB" id="A0A6N4THT6"/>
<evidence type="ECO:0000256" key="6">
    <source>
        <dbReference type="PIRNR" id="PIRNR026583"/>
    </source>
</evidence>
<comment type="subcellular location">
    <subcellularLocation>
        <location evidence="1">Cell membrane</location>
        <topology evidence="1">Multi-pass membrane protein</topology>
    </subcellularLocation>
</comment>
<feature type="binding site" evidence="7">
    <location>
        <position position="346"/>
    </location>
    <ligand>
        <name>Mn(2+)</name>
        <dbReference type="ChEBI" id="CHEBI:29035"/>
        <label>1</label>
    </ligand>
</feature>
<evidence type="ECO:0000256" key="5">
    <source>
        <dbReference type="ARBA" id="ARBA00023136"/>
    </source>
</evidence>
<dbReference type="GO" id="GO:0046872">
    <property type="term" value="F:metal ion binding"/>
    <property type="evidence" value="ECO:0007669"/>
    <property type="project" value="UniProtKB-KW"/>
</dbReference>
<dbReference type="Pfam" id="PF01368">
    <property type="entry name" value="DHH"/>
    <property type="match status" value="1"/>
</dbReference>
<evidence type="ECO:0000256" key="3">
    <source>
        <dbReference type="ARBA" id="ARBA00022692"/>
    </source>
</evidence>
<dbReference type="RefSeq" id="WP_163052036.1">
    <property type="nucleotide sequence ID" value="NZ_AP019695.1"/>
</dbReference>
<dbReference type="KEGG" id="aarg:Aargi30884_16790"/>
<dbReference type="Pfam" id="PF21370">
    <property type="entry name" value="PAS_GdpP"/>
    <property type="match status" value="1"/>
</dbReference>
<proteinExistence type="inferred from homology"/>
<accession>A0A6N4THT6</accession>
<dbReference type="Gene3D" id="3.90.1640.10">
    <property type="entry name" value="inorganic pyrophosphatase (n-terminal core)"/>
    <property type="match status" value="1"/>
</dbReference>
<keyword evidence="5 6" id="KW-0472">Membrane</keyword>
<keyword evidence="4 9" id="KW-1133">Transmembrane helix</keyword>
<evidence type="ECO:0000256" key="9">
    <source>
        <dbReference type="SAM" id="Phobius"/>
    </source>
</evidence>
<dbReference type="SUPFAM" id="SSF64182">
    <property type="entry name" value="DHH phosphoesterases"/>
    <property type="match status" value="1"/>
</dbReference>
<feature type="transmembrane region" description="Helical" evidence="9">
    <location>
        <begin position="7"/>
        <end position="28"/>
    </location>
</feature>
<dbReference type="Gene3D" id="3.10.310.30">
    <property type="match status" value="1"/>
</dbReference>
<dbReference type="InterPro" id="IPR000160">
    <property type="entry name" value="GGDEF_dom"/>
</dbReference>
<evidence type="ECO:0000259" key="10">
    <source>
        <dbReference type="PROSITE" id="PS50887"/>
    </source>
</evidence>
<reference evidence="12" key="1">
    <citation type="submission" date="2019-05" db="EMBL/GenBank/DDBJ databases">
        <title>Complete genome sequencing of Absiella argi strain JCM 30884.</title>
        <authorList>
            <person name="Sakamoto M."/>
            <person name="Murakami T."/>
            <person name="Mori H."/>
        </authorList>
    </citation>
    <scope>NUCLEOTIDE SEQUENCE [LARGE SCALE GENOMIC DNA]</scope>
    <source>
        <strain evidence="12">JCM 30884</strain>
    </source>
</reference>
<feature type="binding site" evidence="7">
    <location>
        <position position="348"/>
    </location>
    <ligand>
        <name>Mn(2+)</name>
        <dbReference type="ChEBI" id="CHEBI:29035"/>
        <label>2</label>
    </ligand>
</feature>